<keyword evidence="2" id="KW-0808">Transferase</keyword>
<evidence type="ECO:0000256" key="1">
    <source>
        <dbReference type="ARBA" id="ARBA00006479"/>
    </source>
</evidence>
<name>A0A2T7BG99_9BACT</name>
<dbReference type="Proteomes" id="UP000244450">
    <property type="component" value="Unassembled WGS sequence"/>
</dbReference>
<dbReference type="SUPFAM" id="SSF46785">
    <property type="entry name" value="Winged helix' DNA-binding domain"/>
    <property type="match status" value="1"/>
</dbReference>
<dbReference type="InterPro" id="IPR036388">
    <property type="entry name" value="WH-like_DNA-bd_sf"/>
</dbReference>
<dbReference type="OrthoDB" id="9810372at2"/>
<dbReference type="InterPro" id="IPR049874">
    <property type="entry name" value="ROK_cs"/>
</dbReference>
<dbReference type="GO" id="GO:0006355">
    <property type="term" value="P:regulation of DNA-templated transcription"/>
    <property type="evidence" value="ECO:0007669"/>
    <property type="project" value="UniProtKB-ARBA"/>
</dbReference>
<dbReference type="Pfam" id="PF00480">
    <property type="entry name" value="ROK"/>
    <property type="match status" value="1"/>
</dbReference>
<dbReference type="EMBL" id="QCYK01000002">
    <property type="protein sequence ID" value="PUZ25308.1"/>
    <property type="molecule type" value="Genomic_DNA"/>
</dbReference>
<dbReference type="CDD" id="cd00090">
    <property type="entry name" value="HTH_ARSR"/>
    <property type="match status" value="1"/>
</dbReference>
<comment type="similarity">
    <text evidence="1">Belongs to the ROK (NagC/XylR) family.</text>
</comment>
<reference evidence="2 3" key="1">
    <citation type="submission" date="2018-04" db="EMBL/GenBank/DDBJ databases">
        <title>Chitinophaga fuyangensis sp. nov., isolated from soil in a chemical factory.</title>
        <authorList>
            <person name="Chen K."/>
        </authorList>
    </citation>
    <scope>NUCLEOTIDE SEQUENCE [LARGE SCALE GENOMIC DNA]</scope>
    <source>
        <strain evidence="2 3">LY-1</strain>
    </source>
</reference>
<dbReference type="InterPro" id="IPR011991">
    <property type="entry name" value="ArsR-like_HTH"/>
</dbReference>
<dbReference type="PANTHER" id="PTHR18964:SF149">
    <property type="entry name" value="BIFUNCTIONAL UDP-N-ACETYLGLUCOSAMINE 2-EPIMERASE_N-ACETYLMANNOSAMINE KINASE"/>
    <property type="match status" value="1"/>
</dbReference>
<dbReference type="InterPro" id="IPR036390">
    <property type="entry name" value="WH_DNA-bd_sf"/>
</dbReference>
<gene>
    <name evidence="2" type="ORF">DCC81_13460</name>
</gene>
<accession>A0A2T7BG99</accession>
<dbReference type="PROSITE" id="PS01125">
    <property type="entry name" value="ROK"/>
    <property type="match status" value="1"/>
</dbReference>
<organism evidence="2 3">
    <name type="scientific">Chitinophaga parva</name>
    <dbReference type="NCBI Taxonomy" id="2169414"/>
    <lineage>
        <taxon>Bacteria</taxon>
        <taxon>Pseudomonadati</taxon>
        <taxon>Bacteroidota</taxon>
        <taxon>Chitinophagia</taxon>
        <taxon>Chitinophagales</taxon>
        <taxon>Chitinophagaceae</taxon>
        <taxon>Chitinophaga</taxon>
    </lineage>
</organism>
<dbReference type="Gene3D" id="3.30.420.40">
    <property type="match status" value="2"/>
</dbReference>
<keyword evidence="3" id="KW-1185">Reference proteome</keyword>
<dbReference type="SUPFAM" id="SSF53067">
    <property type="entry name" value="Actin-like ATPase domain"/>
    <property type="match status" value="1"/>
</dbReference>
<dbReference type="InterPro" id="IPR043129">
    <property type="entry name" value="ATPase_NBD"/>
</dbReference>
<dbReference type="InterPro" id="IPR000600">
    <property type="entry name" value="ROK"/>
</dbReference>
<dbReference type="Gene3D" id="1.10.10.10">
    <property type="entry name" value="Winged helix-like DNA-binding domain superfamily/Winged helix DNA-binding domain"/>
    <property type="match status" value="1"/>
</dbReference>
<sequence length="414" mass="44857">MPKQSPYNKPPLENLKREGKNGLNKIQILKYLFESEKASTPNICKEVGLSAPTVLKLLAELSNAGWIEKKGVGDSFGGRRPDLVGLVPKSFFVLCIDIELFMTHIAVFDNTLTLQGNKVSIPYILPENRENLENILKQAQKLIASTGIPKNKLVHVCISMPGLVNSATGENLSHLVGNNDQEALADYCKSFFGVPVSIENDVKTAALSELRCGKAKGKKNVLVLLMDWGVGLGIIMDGKVRKGTSGFSGEIGHIPFADNGDLCYCGKHGCLETVASGIALAKMAKVGIESGQHSILSELSNKEIDKIEPRLIVEAANKGDLYAIRLLSNIGSSMGKGISTLIQIFNPELVILEGRIAAAKQYITIPMLQAINTYCMTQIREKAQIVSSELGESANLLGCAIESIDQFFETLLKE</sequence>
<keyword evidence="2" id="KW-0418">Kinase</keyword>
<dbReference type="Pfam" id="PF13412">
    <property type="entry name" value="HTH_24"/>
    <property type="match status" value="1"/>
</dbReference>
<evidence type="ECO:0000313" key="2">
    <source>
        <dbReference type="EMBL" id="PUZ25308.1"/>
    </source>
</evidence>
<proteinExistence type="inferred from homology"/>
<dbReference type="PANTHER" id="PTHR18964">
    <property type="entry name" value="ROK (REPRESSOR, ORF, KINASE) FAMILY"/>
    <property type="match status" value="1"/>
</dbReference>
<evidence type="ECO:0000313" key="3">
    <source>
        <dbReference type="Proteomes" id="UP000244450"/>
    </source>
</evidence>
<protein>
    <submittedName>
        <fullName evidence="2">Sugar kinase</fullName>
    </submittedName>
</protein>
<dbReference type="RefSeq" id="WP_108687146.1">
    <property type="nucleotide sequence ID" value="NZ_QCYK01000002.1"/>
</dbReference>
<dbReference type="AlphaFoldDB" id="A0A2T7BG99"/>
<comment type="caution">
    <text evidence="2">The sequence shown here is derived from an EMBL/GenBank/DDBJ whole genome shotgun (WGS) entry which is preliminary data.</text>
</comment>
<dbReference type="GO" id="GO:0016301">
    <property type="term" value="F:kinase activity"/>
    <property type="evidence" value="ECO:0007669"/>
    <property type="project" value="UniProtKB-KW"/>
</dbReference>